<protein>
    <submittedName>
        <fullName evidence="1">Uncharacterized protein</fullName>
    </submittedName>
</protein>
<keyword evidence="2" id="KW-1185">Reference proteome</keyword>
<dbReference type="AlphaFoldDB" id="A0A368VRI8"/>
<accession>A0A368VRI8</accession>
<organism evidence="1 2">
    <name type="scientific">Paenibacillus prosopidis</name>
    <dbReference type="NCBI Taxonomy" id="630520"/>
    <lineage>
        <taxon>Bacteria</taxon>
        <taxon>Bacillati</taxon>
        <taxon>Bacillota</taxon>
        <taxon>Bacilli</taxon>
        <taxon>Bacillales</taxon>
        <taxon>Paenibacillaceae</taxon>
        <taxon>Paenibacillus</taxon>
    </lineage>
</organism>
<proteinExistence type="predicted"/>
<dbReference type="Proteomes" id="UP000252415">
    <property type="component" value="Unassembled WGS sequence"/>
</dbReference>
<dbReference type="EMBL" id="QPJD01000012">
    <property type="protein sequence ID" value="RCW44263.1"/>
    <property type="molecule type" value="Genomic_DNA"/>
</dbReference>
<evidence type="ECO:0000313" key="2">
    <source>
        <dbReference type="Proteomes" id="UP000252415"/>
    </source>
</evidence>
<gene>
    <name evidence="1" type="ORF">DFP97_112127</name>
</gene>
<sequence length="65" mass="7870">MKHAIHAIRTFLSDIRYMAQHSKLNRIIDFIEKELPIIYSEMVKGQQRIEELESRIRELESERND</sequence>
<evidence type="ECO:0000313" key="1">
    <source>
        <dbReference type="EMBL" id="RCW44263.1"/>
    </source>
</evidence>
<reference evidence="1 2" key="1">
    <citation type="submission" date="2018-07" db="EMBL/GenBank/DDBJ databases">
        <title>Genomic Encyclopedia of Type Strains, Phase III (KMG-III): the genomes of soil and plant-associated and newly described type strains.</title>
        <authorList>
            <person name="Whitman W."/>
        </authorList>
    </citation>
    <scope>NUCLEOTIDE SEQUENCE [LARGE SCALE GENOMIC DNA]</scope>
    <source>
        <strain evidence="1 2">CECT 7506</strain>
    </source>
</reference>
<comment type="caution">
    <text evidence="1">The sequence shown here is derived from an EMBL/GenBank/DDBJ whole genome shotgun (WGS) entry which is preliminary data.</text>
</comment>
<name>A0A368VRI8_9BACL</name>